<dbReference type="OrthoDB" id="3176171at2759"/>
<keyword evidence="5 6" id="KW-0505">Motor protein</keyword>
<dbReference type="SMART" id="SM00129">
    <property type="entry name" value="KISc"/>
    <property type="match status" value="1"/>
</dbReference>
<evidence type="ECO:0000256" key="6">
    <source>
        <dbReference type="PROSITE-ProRule" id="PRU00283"/>
    </source>
</evidence>
<dbReference type="Proteomes" id="UP000326396">
    <property type="component" value="Linkage Group LG4"/>
</dbReference>
<dbReference type="CDD" id="cd01366">
    <property type="entry name" value="KISc_C_terminal"/>
    <property type="match status" value="1"/>
</dbReference>
<evidence type="ECO:0000256" key="5">
    <source>
        <dbReference type="ARBA" id="ARBA00023175"/>
    </source>
</evidence>
<proteinExistence type="inferred from homology"/>
<name>A0A5N6MZL9_9ASTR</name>
<feature type="binding site" evidence="6">
    <location>
        <begin position="376"/>
        <end position="383"/>
    </location>
    <ligand>
        <name>ATP</name>
        <dbReference type="ChEBI" id="CHEBI:30616"/>
    </ligand>
</feature>
<feature type="coiled-coil region" evidence="7">
    <location>
        <begin position="5"/>
        <end position="123"/>
    </location>
</feature>
<evidence type="ECO:0000256" key="4">
    <source>
        <dbReference type="ARBA" id="ARBA00022840"/>
    </source>
</evidence>
<evidence type="ECO:0000313" key="9">
    <source>
        <dbReference type="EMBL" id="KAD4178905.1"/>
    </source>
</evidence>
<dbReference type="Pfam" id="PF09353">
    <property type="entry name" value="DUF1995"/>
    <property type="match status" value="1"/>
</dbReference>
<dbReference type="SUPFAM" id="SSF52540">
    <property type="entry name" value="P-loop containing nucleoside triphosphate hydrolases"/>
    <property type="match status" value="1"/>
</dbReference>
<comment type="caution">
    <text evidence="9">The sequence shown here is derived from an EMBL/GenBank/DDBJ whole genome shotgun (WGS) entry which is preliminary data.</text>
</comment>
<dbReference type="PROSITE" id="PS50067">
    <property type="entry name" value="KINESIN_MOTOR_2"/>
    <property type="match status" value="1"/>
</dbReference>
<keyword evidence="10" id="KW-1185">Reference proteome</keyword>
<feature type="coiled-coil region" evidence="7">
    <location>
        <begin position="166"/>
        <end position="270"/>
    </location>
</feature>
<dbReference type="EMBL" id="SZYD01000014">
    <property type="protein sequence ID" value="KAD4178905.1"/>
    <property type="molecule type" value="Genomic_DNA"/>
</dbReference>
<feature type="domain" description="Kinesin motor" evidence="8">
    <location>
        <begin position="291"/>
        <end position="625"/>
    </location>
</feature>
<dbReference type="InterPro" id="IPR001752">
    <property type="entry name" value="Kinesin_motor_dom"/>
</dbReference>
<evidence type="ECO:0000256" key="7">
    <source>
        <dbReference type="SAM" id="Coils"/>
    </source>
</evidence>
<evidence type="ECO:0000256" key="1">
    <source>
        <dbReference type="ARBA" id="ARBA00010899"/>
    </source>
</evidence>
<dbReference type="GO" id="GO:0005874">
    <property type="term" value="C:microtubule"/>
    <property type="evidence" value="ECO:0007669"/>
    <property type="project" value="UniProtKB-KW"/>
</dbReference>
<gene>
    <name evidence="9" type="ORF">E3N88_27496</name>
</gene>
<keyword evidence="3 6" id="KW-0547">Nucleotide-binding</keyword>
<keyword evidence="4 6" id="KW-0067">ATP-binding</keyword>
<dbReference type="GO" id="GO:0003777">
    <property type="term" value="F:microtubule motor activity"/>
    <property type="evidence" value="ECO:0007669"/>
    <property type="project" value="InterPro"/>
</dbReference>
<evidence type="ECO:0000313" key="10">
    <source>
        <dbReference type="Proteomes" id="UP000326396"/>
    </source>
</evidence>
<dbReference type="PRINTS" id="PR00380">
    <property type="entry name" value="KINESINHEAVY"/>
</dbReference>
<accession>A0A5N6MZL9</accession>
<reference evidence="9 10" key="1">
    <citation type="submission" date="2019-05" db="EMBL/GenBank/DDBJ databases">
        <title>Mikania micrantha, genome provides insights into the molecular mechanism of rapid growth.</title>
        <authorList>
            <person name="Liu B."/>
        </authorList>
    </citation>
    <scope>NUCLEOTIDE SEQUENCE [LARGE SCALE GENOMIC DNA]</scope>
    <source>
        <strain evidence="9">NLD-2019</strain>
        <tissue evidence="9">Leaf</tissue>
    </source>
</reference>
<evidence type="ECO:0000259" key="8">
    <source>
        <dbReference type="PROSITE" id="PS50067"/>
    </source>
</evidence>
<keyword evidence="7" id="KW-0175">Coiled coil</keyword>
<dbReference type="GO" id="GO:0007018">
    <property type="term" value="P:microtubule-based movement"/>
    <property type="evidence" value="ECO:0007669"/>
    <property type="project" value="InterPro"/>
</dbReference>
<dbReference type="PANTHER" id="PTHR47972">
    <property type="entry name" value="KINESIN-LIKE PROTEIN KLP-3"/>
    <property type="match status" value="1"/>
</dbReference>
<dbReference type="PANTHER" id="PTHR47972:SF46">
    <property type="entry name" value="KINESIN-LIKE PROTEIN"/>
    <property type="match status" value="1"/>
</dbReference>
<sequence length="990" mass="110947">MGEKEEELNSIIMALRKNYTALQEKFAKEESDKLAAMVLVTKEKDARLSAERSHASIMEELERAQRESSSANQKILSLNDTYKRLQEYNTSLQQYNSKLQSELNQTNELLKNVEKEKVAVLENLSNLRGYCTSLQDQLTATKASSSETMKLKEALASEVGCLRLDLQQVRDDRDRQLSNVQQLSTEVFKYKEWTGKSACELEKLTTKSNELKATCASQTDQIKKLQEKLDAAESKLAMSDLSAFEIRAGYEEQQRVNSELQFRLAEAEVKLVEGESLRKKLHNTILELKGNIRVFCRVRPLLFDDAAEDEPKTVSFPTTTENLGRGVELLQHGQKHSFVFDKVFVPESSQEEVFVEVSQLVQSALDGYKVCIFAYGQTGSGKTHTMMGAPGNDDDKGLIPRSLEQIFESRQTLQNQGWKYEMQVSMLEIYNETIRDLLATNRPGSTDSRVKQYAIKHDANGNTHVSDMTIVDVRSSREVSFLLNRAAQSRSVGTTQMNEQSSRSHFVFTLRIMGVNESTEQQVQGFLNLIDLAGSERLSKSGSTGDRLKETQAINKSLSSLSDVIFALAKKEEHVPFRNSKLTYLLQPCLGGDSKTLMVVNVSPAPSSINESLCSLRFAARVNACEIGIPRRQTSVKQLDARLSYGLFAFSDSASNITKMTSLLPNVHMNLVRDHSIPSQFNRTFFIGSSKTILPIIHCNLSSPPKSKEEAIRQAKTCLITTLEKPLNNPKLAAGKLKKLKQPRFRVEIPVIDDSPESLTQLALQLFDDMPLKRKGSKVKILILWPNSRLTEAANNLQFGSVDNADIVSLMNMGDGVNRVLNSADLVVFLTPEGSQLEVMEAVTNRMYPKPMVIFNPRWSYDDEESNLGDFKDFLGSFEVVYSFMGLEVRGLLSKRNGVVFKCVRDGVLSGERWSVLVEEEGELKVVSIFKTRPSITEVENVLYNLMAVNSPITKSAKFLKGLVSNVTGKKSNPTRGEVEAKRYVIGFFA</sequence>
<organism evidence="9 10">
    <name type="scientific">Mikania micrantha</name>
    <name type="common">bitter vine</name>
    <dbReference type="NCBI Taxonomy" id="192012"/>
    <lineage>
        <taxon>Eukaryota</taxon>
        <taxon>Viridiplantae</taxon>
        <taxon>Streptophyta</taxon>
        <taxon>Embryophyta</taxon>
        <taxon>Tracheophyta</taxon>
        <taxon>Spermatophyta</taxon>
        <taxon>Magnoliopsida</taxon>
        <taxon>eudicotyledons</taxon>
        <taxon>Gunneridae</taxon>
        <taxon>Pentapetalae</taxon>
        <taxon>asterids</taxon>
        <taxon>campanulids</taxon>
        <taxon>Asterales</taxon>
        <taxon>Asteraceae</taxon>
        <taxon>Asteroideae</taxon>
        <taxon>Heliantheae alliance</taxon>
        <taxon>Eupatorieae</taxon>
        <taxon>Mikania</taxon>
    </lineage>
</organism>
<protein>
    <recommendedName>
        <fullName evidence="8">Kinesin motor domain-containing protein</fullName>
    </recommendedName>
</protein>
<evidence type="ECO:0000256" key="2">
    <source>
        <dbReference type="ARBA" id="ARBA00022701"/>
    </source>
</evidence>
<dbReference type="AlphaFoldDB" id="A0A5N6MZL9"/>
<keyword evidence="2" id="KW-0493">Microtubule</keyword>
<dbReference type="GO" id="GO:0008017">
    <property type="term" value="F:microtubule binding"/>
    <property type="evidence" value="ECO:0007669"/>
    <property type="project" value="InterPro"/>
</dbReference>
<dbReference type="Pfam" id="PF00225">
    <property type="entry name" value="Kinesin"/>
    <property type="match status" value="1"/>
</dbReference>
<dbReference type="InterPro" id="IPR036961">
    <property type="entry name" value="Kinesin_motor_dom_sf"/>
</dbReference>
<dbReference type="InterPro" id="IPR027640">
    <property type="entry name" value="Kinesin-like_fam"/>
</dbReference>
<dbReference type="InterPro" id="IPR018962">
    <property type="entry name" value="DUF1995"/>
</dbReference>
<dbReference type="GO" id="GO:0005524">
    <property type="term" value="F:ATP binding"/>
    <property type="evidence" value="ECO:0007669"/>
    <property type="project" value="UniProtKB-UniRule"/>
</dbReference>
<dbReference type="FunFam" id="3.40.850.10:FF:000048">
    <property type="entry name" value="Kinesin-like protein"/>
    <property type="match status" value="1"/>
</dbReference>
<comment type="similarity">
    <text evidence="1">Belongs to the TRAFAC class myosin-kinesin ATPase superfamily. Kinesin family. KIN-14 subfamily.</text>
</comment>
<dbReference type="Gene3D" id="3.40.850.10">
    <property type="entry name" value="Kinesin motor domain"/>
    <property type="match status" value="1"/>
</dbReference>
<dbReference type="InterPro" id="IPR027417">
    <property type="entry name" value="P-loop_NTPase"/>
</dbReference>
<evidence type="ECO:0000256" key="3">
    <source>
        <dbReference type="ARBA" id="ARBA00022741"/>
    </source>
</evidence>